<dbReference type="Pfam" id="PF20157">
    <property type="entry name" value="Maf_flag10_N"/>
    <property type="match status" value="1"/>
</dbReference>
<reference evidence="4" key="1">
    <citation type="submission" date="2014-12" db="EMBL/GenBank/DDBJ databases">
        <authorList>
            <person name="Jaenicke S."/>
        </authorList>
    </citation>
    <scope>NUCLEOTIDE SEQUENCE [LARGE SCALE GENOMIC DNA]</scope>
</reference>
<dbReference type="InterPro" id="IPR002826">
    <property type="entry name" value="MptE-like"/>
</dbReference>
<evidence type="ECO:0008006" key="5">
    <source>
        <dbReference type="Google" id="ProtNLM"/>
    </source>
</evidence>
<dbReference type="InterPro" id="IPR045376">
    <property type="entry name" value="Maf_N"/>
</dbReference>
<gene>
    <name evidence="3" type="ORF">HAL07_07710</name>
</gene>
<evidence type="ECO:0000259" key="2">
    <source>
        <dbReference type="Pfam" id="PF20157"/>
    </source>
</evidence>
<name>A0A0K2Y2T9_9HELI</name>
<proteinExistence type="predicted"/>
<dbReference type="PANTHER" id="PTHR41786:SF1">
    <property type="entry name" value="6-HYDROXYMETHYLPTERIN DIPHOSPHOKINASE MPTE-LIKE DOMAIN-CONTAINING PROTEIN"/>
    <property type="match status" value="1"/>
</dbReference>
<evidence type="ECO:0000259" key="1">
    <source>
        <dbReference type="Pfam" id="PF01973"/>
    </source>
</evidence>
<evidence type="ECO:0000313" key="4">
    <source>
        <dbReference type="Proteomes" id="UP000043437"/>
    </source>
</evidence>
<protein>
    <recommendedName>
        <fullName evidence="5">Motility accessory factor</fullName>
    </recommendedName>
</protein>
<dbReference type="Proteomes" id="UP000043437">
    <property type="component" value="Unassembled WGS sequence"/>
</dbReference>
<dbReference type="AlphaFoldDB" id="A0A0K2Y2T9"/>
<dbReference type="EMBL" id="CDMG01000004">
    <property type="protein sequence ID" value="CRI32296.1"/>
    <property type="molecule type" value="Genomic_DNA"/>
</dbReference>
<dbReference type="PANTHER" id="PTHR41786">
    <property type="entry name" value="MOTILITY ACCESSORY FACTOR MAF"/>
    <property type="match status" value="1"/>
</dbReference>
<evidence type="ECO:0000313" key="3">
    <source>
        <dbReference type="EMBL" id="CRI32296.1"/>
    </source>
</evidence>
<dbReference type="Pfam" id="PF01973">
    <property type="entry name" value="MptE-like"/>
    <property type="match status" value="1"/>
</dbReference>
<feature type="domain" description="Glycosyltransferase Maf N-terminal" evidence="2">
    <location>
        <begin position="14"/>
        <end position="202"/>
    </location>
</feature>
<sequence>VEGLIAEGRMQACFENNLKFFQARLPKLYAKLLTPPTLYNLLSNEGGVNVLNLTDHSLLFPCIEGQHQMLNLAKEWAQSPLNNPKWRLDDNDITPLNPLESLPLTNEGCQALLNLSPTESGTICRLGANFYPPTIFYGLAGGLCLALLLEQGAFFHALYLCEEHPDLWRISCYFVDYARLFEATPPSACVLILGQIPPALLQNIFVTKKITHSFLHLEFDPYKNENTQEQAQSFHQAKKSALRGWGSFEDEMLGLNNTLENLKTNPPIFQPKHLKSIDLPICVVGNGPSLDSLLPFLKENAPKMVVFSCGTALKVLKRAGIAIDFQIEIERIGYLKEVLLDAPLGDTPLICGNMLNPEALSCAKEAYVFMRGGSGSGYLAPNLSVEFSAPFVGNAGVAIASLLSHTLILCGLDCGYIEGQTKHAKGSYYGQEDLQIPPNTLEVRANFGKTRVFSDGLFLLSAKQMGQLFAHRQNKVYNLSSGAFIENTTPIRAQDLKLAERNKAKAIRRIKNAFKPLKLRPPKEDFSAFQTALTKLLNTPINTKKDLYALVDDINASSIDTTRKQPLVGLLFEGSLSHLCLHLLAACLPLKQAELPEFYTKAKDIILSTLDKMHATYQASLKE</sequence>
<accession>A0A0K2Y2T9</accession>
<feature type="domain" description="6-hydroxymethylpterin diphosphokinase MptE-like" evidence="1">
    <location>
        <begin position="256"/>
        <end position="418"/>
    </location>
</feature>
<organism evidence="3 4">
    <name type="scientific">Helicobacter ailurogastricus</name>
    <dbReference type="NCBI Taxonomy" id="1578720"/>
    <lineage>
        <taxon>Bacteria</taxon>
        <taxon>Pseudomonadati</taxon>
        <taxon>Campylobacterota</taxon>
        <taxon>Epsilonproteobacteria</taxon>
        <taxon>Campylobacterales</taxon>
        <taxon>Helicobacteraceae</taxon>
        <taxon>Helicobacter</taxon>
    </lineage>
</organism>
<feature type="non-terminal residue" evidence="3">
    <location>
        <position position="1"/>
    </location>
</feature>